<dbReference type="PROSITE" id="PS50102">
    <property type="entry name" value="RRM"/>
    <property type="match status" value="1"/>
</dbReference>
<gene>
    <name evidence="4" type="ORF">XJ32_03195</name>
</gene>
<evidence type="ECO:0000256" key="1">
    <source>
        <dbReference type="ARBA" id="ARBA00022737"/>
    </source>
</evidence>
<dbReference type="KEGG" id="hbl:XJ32_03195"/>
<dbReference type="Pfam" id="PF00076">
    <property type="entry name" value="RRM_1"/>
    <property type="match status" value="1"/>
</dbReference>
<dbReference type="PRINTS" id="PR00961">
    <property type="entry name" value="HUDSXLRNA"/>
</dbReference>
<dbReference type="RefSeq" id="WP_077388337.1">
    <property type="nucleotide sequence ID" value="NZ_CP019645.1"/>
</dbReference>
<keyword evidence="2" id="KW-0694">RNA-binding</keyword>
<dbReference type="PANTHER" id="PTHR48025:SF1">
    <property type="entry name" value="RRM DOMAIN-CONTAINING PROTEIN"/>
    <property type="match status" value="1"/>
</dbReference>
<evidence type="ECO:0000313" key="4">
    <source>
        <dbReference type="EMBL" id="AQQ59270.1"/>
    </source>
</evidence>
<dbReference type="EMBL" id="CP019645">
    <property type="protein sequence ID" value="AQQ59270.1"/>
    <property type="molecule type" value="Genomic_DNA"/>
</dbReference>
<dbReference type="InterPro" id="IPR000504">
    <property type="entry name" value="RRM_dom"/>
</dbReference>
<evidence type="ECO:0000313" key="5">
    <source>
        <dbReference type="Proteomes" id="UP000188298"/>
    </source>
</evidence>
<name>A0A1Q2LFR9_9HELI</name>
<dbReference type="InterPro" id="IPR012677">
    <property type="entry name" value="Nucleotide-bd_a/b_plait_sf"/>
</dbReference>
<dbReference type="SMART" id="SM00360">
    <property type="entry name" value="RRM"/>
    <property type="match status" value="1"/>
</dbReference>
<protein>
    <submittedName>
        <fullName evidence="4">RNA-binding protein</fullName>
    </submittedName>
</protein>
<proteinExistence type="predicted"/>
<organism evidence="4 5">
    <name type="scientific">Helicobacter bilis</name>
    <dbReference type="NCBI Taxonomy" id="37372"/>
    <lineage>
        <taxon>Bacteria</taxon>
        <taxon>Pseudomonadati</taxon>
        <taxon>Campylobacterota</taxon>
        <taxon>Epsilonproteobacteria</taxon>
        <taxon>Campylobacterales</taxon>
        <taxon>Helicobacteraceae</taxon>
        <taxon>Helicobacter</taxon>
    </lineage>
</organism>
<dbReference type="PANTHER" id="PTHR48025">
    <property type="entry name" value="OS02G0815200 PROTEIN"/>
    <property type="match status" value="1"/>
</dbReference>
<sequence length="78" mass="8829">MKSIYIGNLTYTTTQQQVHDIFAQFGNVISSRMILDKTTHKFKGYAFVEMDDDNAETAVSMLNGESYNGRIMRVSIAN</sequence>
<dbReference type="Proteomes" id="UP000188298">
    <property type="component" value="Chromosome"/>
</dbReference>
<dbReference type="AlphaFoldDB" id="A0A1Q2LFR9"/>
<evidence type="ECO:0000256" key="2">
    <source>
        <dbReference type="ARBA" id="ARBA00022884"/>
    </source>
</evidence>
<evidence type="ECO:0000259" key="3">
    <source>
        <dbReference type="PROSITE" id="PS50102"/>
    </source>
</evidence>
<dbReference type="InterPro" id="IPR035979">
    <property type="entry name" value="RBD_domain_sf"/>
</dbReference>
<dbReference type="Gene3D" id="3.30.70.330">
    <property type="match status" value="1"/>
</dbReference>
<dbReference type="GO" id="GO:0003723">
    <property type="term" value="F:RNA binding"/>
    <property type="evidence" value="ECO:0007669"/>
    <property type="project" value="UniProtKB-KW"/>
</dbReference>
<dbReference type="SUPFAM" id="SSF54928">
    <property type="entry name" value="RNA-binding domain, RBD"/>
    <property type="match status" value="1"/>
</dbReference>
<feature type="domain" description="RRM" evidence="3">
    <location>
        <begin position="2"/>
        <end position="78"/>
    </location>
</feature>
<keyword evidence="1" id="KW-0677">Repeat</keyword>
<dbReference type="InterPro" id="IPR050502">
    <property type="entry name" value="Euk_RNA-bind_prot"/>
</dbReference>
<reference evidence="4 5" key="1">
    <citation type="submission" date="2017-02" db="EMBL/GenBank/DDBJ databases">
        <title>Whole genome sequencing of Helicobacter bilis strain AAQJH.</title>
        <authorList>
            <person name="Conlan S."/>
            <person name="Thomas P.J."/>
            <person name="Mullikin J."/>
            <person name="Palmore T.N."/>
            <person name="Frank K.M."/>
            <person name="Segre J.A."/>
        </authorList>
    </citation>
    <scope>NUCLEOTIDE SEQUENCE [LARGE SCALE GENOMIC DNA]</scope>
    <source>
        <strain evidence="4 5">AAQJH</strain>
    </source>
</reference>
<dbReference type="InterPro" id="IPR002343">
    <property type="entry name" value="Hud_Sxl_RNA"/>
</dbReference>
<accession>A0A1Q2LFR9</accession>
<dbReference type="GO" id="GO:1990904">
    <property type="term" value="C:ribonucleoprotein complex"/>
    <property type="evidence" value="ECO:0007669"/>
    <property type="project" value="InterPro"/>
</dbReference>